<accession>X6M7M1</accession>
<evidence type="ECO:0000313" key="2">
    <source>
        <dbReference type="EMBL" id="ETO09899.1"/>
    </source>
</evidence>
<feature type="domain" description="Exoribonuclease Xrn1 D2/D3" evidence="1">
    <location>
        <begin position="28"/>
        <end position="117"/>
    </location>
</feature>
<dbReference type="InterPro" id="IPR041106">
    <property type="entry name" value="XRN1_D2_D3"/>
</dbReference>
<comment type="caution">
    <text evidence="2">The sequence shown here is derived from an EMBL/GenBank/DDBJ whole genome shotgun (WGS) entry which is preliminary data.</text>
</comment>
<dbReference type="OrthoDB" id="372487at2759"/>
<feature type="domain" description="Exoribonuclease Xrn1 D2/D3" evidence="1">
    <location>
        <begin position="141"/>
        <end position="190"/>
    </location>
</feature>
<proteinExistence type="predicted"/>
<dbReference type="AlphaFoldDB" id="X6M7M1"/>
<dbReference type="Proteomes" id="UP000023152">
    <property type="component" value="Unassembled WGS sequence"/>
</dbReference>
<protein>
    <recommendedName>
        <fullName evidence="1">Exoribonuclease Xrn1 D2/D3 domain-containing protein</fullName>
    </recommendedName>
</protein>
<evidence type="ECO:0000313" key="3">
    <source>
        <dbReference type="Proteomes" id="UP000023152"/>
    </source>
</evidence>
<keyword evidence="3" id="KW-1185">Reference proteome</keyword>
<name>X6M7M1_RETFI</name>
<reference evidence="2 3" key="1">
    <citation type="journal article" date="2013" name="Curr. Biol.">
        <title>The Genome of the Foraminiferan Reticulomyxa filosa.</title>
        <authorList>
            <person name="Glockner G."/>
            <person name="Hulsmann N."/>
            <person name="Schleicher M."/>
            <person name="Noegel A.A."/>
            <person name="Eichinger L."/>
            <person name="Gallinger C."/>
            <person name="Pawlowski J."/>
            <person name="Sierra R."/>
            <person name="Euteneuer U."/>
            <person name="Pillet L."/>
            <person name="Moustafa A."/>
            <person name="Platzer M."/>
            <person name="Groth M."/>
            <person name="Szafranski K."/>
            <person name="Schliwa M."/>
        </authorList>
    </citation>
    <scope>NUCLEOTIDE SEQUENCE [LARGE SCALE GENOMIC DNA]</scope>
</reference>
<dbReference type="EMBL" id="ASPP01023830">
    <property type="protein sequence ID" value="ETO09899.1"/>
    <property type="molecule type" value="Genomic_DNA"/>
</dbReference>
<dbReference type="Pfam" id="PF18334">
    <property type="entry name" value="XRN1_D2_D3"/>
    <property type="match status" value="2"/>
</dbReference>
<sequence length="235" mass="27193">MYTGQYCEFLGKVGRILLSDNPDSNCVNVQVTIRFEFKNFAYDLIKTYQQKIRYYSLNAAAREVGTSPNILSRLCGVIIARHGREDFDLGLKLKITAQQLLVPGYVRATPRSYNYRQNGYNEQEDIYSMYHPSPNLNYEIEFSDKAIDLLIDYKKKFPLVFELLERNPGFRFSSVDFATSTTIKEFVTTIDVCFLLEMMQKSVPEIVRYVTGTNVKEKKEDYSTSSIKEGVTNRH</sequence>
<organism evidence="2 3">
    <name type="scientific">Reticulomyxa filosa</name>
    <dbReference type="NCBI Taxonomy" id="46433"/>
    <lineage>
        <taxon>Eukaryota</taxon>
        <taxon>Sar</taxon>
        <taxon>Rhizaria</taxon>
        <taxon>Retaria</taxon>
        <taxon>Foraminifera</taxon>
        <taxon>Monothalamids</taxon>
        <taxon>Reticulomyxidae</taxon>
        <taxon>Reticulomyxa</taxon>
    </lineage>
</organism>
<evidence type="ECO:0000259" key="1">
    <source>
        <dbReference type="Pfam" id="PF18334"/>
    </source>
</evidence>
<gene>
    <name evidence="2" type="ORF">RFI_27478</name>
</gene>